<comment type="caution">
    <text evidence="1">The sequence shown here is derived from an EMBL/GenBank/DDBJ whole genome shotgun (WGS) entry which is preliminary data.</text>
</comment>
<proteinExistence type="predicted"/>
<name>A0ABW3SCF7_9BACL</name>
<organism evidence="1 2">
    <name type="scientific">Paenibacillus timonensis</name>
    <dbReference type="NCBI Taxonomy" id="225915"/>
    <lineage>
        <taxon>Bacteria</taxon>
        <taxon>Bacillati</taxon>
        <taxon>Bacillota</taxon>
        <taxon>Bacilli</taxon>
        <taxon>Bacillales</taxon>
        <taxon>Paenibacillaceae</taxon>
        <taxon>Paenibacillus</taxon>
    </lineage>
</organism>
<dbReference type="RefSeq" id="WP_240269641.1">
    <property type="nucleotide sequence ID" value="NZ_JAKSXN010000029.1"/>
</dbReference>
<dbReference type="SUPFAM" id="SSF48498">
    <property type="entry name" value="Tetracyclin repressor-like, C-terminal domain"/>
    <property type="match status" value="1"/>
</dbReference>
<sequence>MTVGWSCPARWIVTGQEHGVIPETVDAGKTAELFVLLSLGLRTRASLPVRPAAF</sequence>
<dbReference type="Proteomes" id="UP001597211">
    <property type="component" value="Unassembled WGS sequence"/>
</dbReference>
<dbReference type="EMBL" id="JBHTKZ010000026">
    <property type="protein sequence ID" value="MFD1182454.1"/>
    <property type="molecule type" value="Genomic_DNA"/>
</dbReference>
<reference evidence="2" key="1">
    <citation type="journal article" date="2019" name="Int. J. Syst. Evol. Microbiol.">
        <title>The Global Catalogue of Microorganisms (GCM) 10K type strain sequencing project: providing services to taxonomists for standard genome sequencing and annotation.</title>
        <authorList>
            <consortium name="The Broad Institute Genomics Platform"/>
            <consortium name="The Broad Institute Genome Sequencing Center for Infectious Disease"/>
            <person name="Wu L."/>
            <person name="Ma J."/>
        </authorList>
    </citation>
    <scope>NUCLEOTIDE SEQUENCE [LARGE SCALE GENOMIC DNA]</scope>
    <source>
        <strain evidence="2">CCUG 48216</strain>
    </source>
</reference>
<accession>A0ABW3SCF7</accession>
<dbReference type="InterPro" id="IPR036271">
    <property type="entry name" value="Tet_transcr_reg_TetR-rel_C_sf"/>
</dbReference>
<gene>
    <name evidence="1" type="ORF">ACFQ2Z_13895</name>
</gene>
<keyword evidence="2" id="KW-1185">Reference proteome</keyword>
<evidence type="ECO:0000313" key="1">
    <source>
        <dbReference type="EMBL" id="MFD1182454.1"/>
    </source>
</evidence>
<protein>
    <submittedName>
        <fullName evidence="1">Uncharacterized protein</fullName>
    </submittedName>
</protein>
<evidence type="ECO:0000313" key="2">
    <source>
        <dbReference type="Proteomes" id="UP001597211"/>
    </source>
</evidence>